<dbReference type="InterPro" id="IPR017853">
    <property type="entry name" value="GH"/>
</dbReference>
<keyword evidence="5" id="KW-1185">Reference proteome</keyword>
<dbReference type="Pfam" id="PF01510">
    <property type="entry name" value="Amidase_2"/>
    <property type="match status" value="1"/>
</dbReference>
<dbReference type="SUPFAM" id="SSF55846">
    <property type="entry name" value="N-acetylmuramoyl-L-alanine amidase-like"/>
    <property type="match status" value="1"/>
</dbReference>
<dbReference type="Pfam" id="PF02638">
    <property type="entry name" value="GHL10"/>
    <property type="match status" value="1"/>
</dbReference>
<dbReference type="InterPro" id="IPR052177">
    <property type="entry name" value="Divisome_Glycosyl_Hydrolase"/>
</dbReference>
<feature type="domain" description="N-acetylmuramoyl-L-alanine amidase" evidence="2">
    <location>
        <begin position="508"/>
        <end position="646"/>
    </location>
</feature>
<dbReference type="InterPro" id="IPR003790">
    <property type="entry name" value="GHL10"/>
</dbReference>
<dbReference type="Gene3D" id="3.20.20.80">
    <property type="entry name" value="Glycosidases"/>
    <property type="match status" value="1"/>
</dbReference>
<dbReference type="InterPro" id="IPR002502">
    <property type="entry name" value="Amidase_domain"/>
</dbReference>
<comment type="caution">
    <text evidence="4">The sequence shown here is derived from an EMBL/GenBank/DDBJ whole genome shotgun (WGS) entry which is preliminary data.</text>
</comment>
<keyword evidence="1" id="KW-0732">Signal</keyword>
<organism evidence="4 5">
    <name type="scientific">Niabella pedocola</name>
    <dbReference type="NCBI Taxonomy" id="1752077"/>
    <lineage>
        <taxon>Bacteria</taxon>
        <taxon>Pseudomonadati</taxon>
        <taxon>Bacteroidota</taxon>
        <taxon>Chitinophagia</taxon>
        <taxon>Chitinophagales</taxon>
        <taxon>Chitinophagaceae</taxon>
        <taxon>Niabella</taxon>
    </lineage>
</organism>
<dbReference type="InterPro" id="IPR006619">
    <property type="entry name" value="PGRP_domain_met/bac"/>
</dbReference>
<dbReference type="RefSeq" id="WP_231006854.1">
    <property type="nucleotide sequence ID" value="NZ_JAJNEC010000005.1"/>
</dbReference>
<dbReference type="CDD" id="cd06583">
    <property type="entry name" value="PGRP"/>
    <property type="match status" value="1"/>
</dbReference>
<dbReference type="InterPro" id="IPR036505">
    <property type="entry name" value="Amidase/PGRP_sf"/>
</dbReference>
<evidence type="ECO:0000313" key="4">
    <source>
        <dbReference type="EMBL" id="MCD2424643.1"/>
    </source>
</evidence>
<evidence type="ECO:0000259" key="2">
    <source>
        <dbReference type="SMART" id="SM00644"/>
    </source>
</evidence>
<proteinExistence type="predicted"/>
<protein>
    <submittedName>
        <fullName evidence="4">Family 10 glycosylhydrolase</fullName>
    </submittedName>
</protein>
<dbReference type="Proteomes" id="UP001199816">
    <property type="component" value="Unassembled WGS sequence"/>
</dbReference>
<name>A0ABS8PWE3_9BACT</name>
<dbReference type="PANTHER" id="PTHR43405">
    <property type="entry name" value="GLYCOSYL HYDROLASE DIGH"/>
    <property type="match status" value="1"/>
</dbReference>
<evidence type="ECO:0000259" key="3">
    <source>
        <dbReference type="SMART" id="SM00701"/>
    </source>
</evidence>
<dbReference type="SMART" id="SM00701">
    <property type="entry name" value="PGRP"/>
    <property type="match status" value="1"/>
</dbReference>
<evidence type="ECO:0000313" key="5">
    <source>
        <dbReference type="Proteomes" id="UP001199816"/>
    </source>
</evidence>
<dbReference type="EMBL" id="JAJNEC010000005">
    <property type="protein sequence ID" value="MCD2424643.1"/>
    <property type="molecule type" value="Genomic_DNA"/>
</dbReference>
<dbReference type="SUPFAM" id="SSF51445">
    <property type="entry name" value="(Trans)glycosidases"/>
    <property type="match status" value="1"/>
</dbReference>
<dbReference type="Gene3D" id="3.40.80.10">
    <property type="entry name" value="Peptidoglycan recognition protein-like"/>
    <property type="match status" value="1"/>
</dbReference>
<dbReference type="SMART" id="SM00644">
    <property type="entry name" value="Ami_2"/>
    <property type="match status" value="1"/>
</dbReference>
<sequence>MIIIFGGVAYASDRAGAAITAVPVPGDSSVPRVPREFRAAWVATVANINWPSKPGLPVAQQQQEAIALLDFLQAHHFNAVIFQVRPQADALYQSALEPWSYFLTGTQGKAPQPFYDPLQFWIDAAHARGLELHVWLNPYRAHHVSGGPVTERSLVKTKPELVVKLKEGYWWFDPSLKATQDHGVKVVMDIVKRYNIDGVHFDDYFYPYPSYNGDEDFPDSLSWAQYQKSGGTLSRGDWRRQSVNTFIHRLYTEIKKEKKYVKFGISPFGIWRPGYPESVTGFDQYDQLYADARLWLNKGWIDYFSPQLYWPIRRLEQSFPVLLGWWASENIQHRHIWPGINVGRDTSVTNTTEVINQIMVDRGIQPRSSGVIHWSISSVTRNPALANALVDGPYKKPALVPSSPWLDALAPAAPRVSLIQQADGVTVQWRHMNNNDVFHWVAYYQYGTSWSYKIMNQADRSLLLNIQENGRALQRVAVTAVDRSGNESPVSEVPLNKVVILPRSSWQAADPKPYKQHTPVRITVHHEGGKVLAETASAATRLKNIQTWCMGPDRKWTDIPYHYLIAPDGTVYEGRNPLTVGETNTEYDPTGHLLICFLGNYEQQAFTPHLQQVLTRLIAQLCKQYQLSPETLSTHRDHSKITGCPGKNIYPWFQNGSIKARVKKILKTQTATATAAKAL</sequence>
<reference evidence="4 5" key="1">
    <citation type="submission" date="2021-11" db="EMBL/GenBank/DDBJ databases">
        <title>Genomic of Niabella pedocola.</title>
        <authorList>
            <person name="Wu T."/>
        </authorList>
    </citation>
    <scope>NUCLEOTIDE SEQUENCE [LARGE SCALE GENOMIC DNA]</scope>
    <source>
        <strain evidence="4 5">JCM 31011</strain>
    </source>
</reference>
<gene>
    <name evidence="4" type="ORF">LQ567_17815</name>
</gene>
<dbReference type="PANTHER" id="PTHR43405:SF1">
    <property type="entry name" value="GLYCOSYL HYDROLASE DIGH"/>
    <property type="match status" value="1"/>
</dbReference>
<accession>A0ABS8PWE3</accession>
<feature type="domain" description="Peptidoglycan recognition protein family" evidence="3">
    <location>
        <begin position="498"/>
        <end position="639"/>
    </location>
</feature>
<evidence type="ECO:0000256" key="1">
    <source>
        <dbReference type="ARBA" id="ARBA00022729"/>
    </source>
</evidence>